<reference evidence="2" key="1">
    <citation type="submission" date="2021-06" db="EMBL/GenBank/DDBJ databases">
        <title>Description of novel taxa of the family Lachnospiraceae.</title>
        <authorList>
            <person name="Chaplin A.V."/>
            <person name="Sokolova S.R."/>
            <person name="Pikina A.P."/>
            <person name="Korzhanova M."/>
            <person name="Belova V."/>
            <person name="Korostin D."/>
            <person name="Efimov B.A."/>
        </authorList>
    </citation>
    <scope>NUCLEOTIDE SEQUENCE</scope>
    <source>
        <strain evidence="2">ASD5720</strain>
    </source>
</reference>
<name>A0A949JVJ0_9FIRM</name>
<dbReference type="EMBL" id="JAHQCW010000006">
    <property type="protein sequence ID" value="MBU9735920.1"/>
    <property type="molecule type" value="Genomic_DNA"/>
</dbReference>
<dbReference type="Proteomes" id="UP000712157">
    <property type="component" value="Unassembled WGS sequence"/>
</dbReference>
<evidence type="ECO:0000256" key="1">
    <source>
        <dbReference type="SAM" id="Phobius"/>
    </source>
</evidence>
<keyword evidence="1" id="KW-0812">Transmembrane</keyword>
<sequence length="86" mass="9742">MLAQSSLQTIPESYGYHPVVPFRKRIRNFLKFREDAKYQEFVDAHPFTAILLGQFVLATGLVISLGVLTTICAVPVWLIYKLLGVM</sequence>
<feature type="transmembrane region" description="Helical" evidence="1">
    <location>
        <begin position="55"/>
        <end position="80"/>
    </location>
</feature>
<gene>
    <name evidence="2" type="ORF">KTH89_05180</name>
</gene>
<keyword evidence="3" id="KW-1185">Reference proteome</keyword>
<evidence type="ECO:0000313" key="3">
    <source>
        <dbReference type="Proteomes" id="UP000712157"/>
    </source>
</evidence>
<dbReference type="RefSeq" id="WP_158342725.1">
    <property type="nucleotide sequence ID" value="NZ_JAHQCW010000006.1"/>
</dbReference>
<dbReference type="AlphaFoldDB" id="A0A949JVJ0"/>
<accession>A0A949JVJ0</accession>
<organism evidence="2 3">
    <name type="scientific">Diplocloster agilis</name>
    <dbReference type="NCBI Taxonomy" id="2850323"/>
    <lineage>
        <taxon>Bacteria</taxon>
        <taxon>Bacillati</taxon>
        <taxon>Bacillota</taxon>
        <taxon>Clostridia</taxon>
        <taxon>Lachnospirales</taxon>
        <taxon>Lachnospiraceae</taxon>
        <taxon>Diplocloster</taxon>
    </lineage>
</organism>
<proteinExistence type="predicted"/>
<keyword evidence="1" id="KW-0472">Membrane</keyword>
<evidence type="ECO:0000313" key="2">
    <source>
        <dbReference type="EMBL" id="MBU9735920.1"/>
    </source>
</evidence>
<keyword evidence="1" id="KW-1133">Transmembrane helix</keyword>
<protein>
    <submittedName>
        <fullName evidence="2">Uncharacterized protein</fullName>
    </submittedName>
</protein>
<comment type="caution">
    <text evidence="2">The sequence shown here is derived from an EMBL/GenBank/DDBJ whole genome shotgun (WGS) entry which is preliminary data.</text>
</comment>